<keyword evidence="2" id="KW-1185">Reference proteome</keyword>
<organism evidence="1 2">
    <name type="scientific">Acetobacter aceti</name>
    <dbReference type="NCBI Taxonomy" id="435"/>
    <lineage>
        <taxon>Bacteria</taxon>
        <taxon>Pseudomonadati</taxon>
        <taxon>Pseudomonadota</taxon>
        <taxon>Alphaproteobacteria</taxon>
        <taxon>Acetobacterales</taxon>
        <taxon>Acetobacteraceae</taxon>
        <taxon>Acetobacter</taxon>
        <taxon>Acetobacter subgen. Acetobacter</taxon>
    </lineage>
</organism>
<name>A0A1U9KGG0_ACEAC</name>
<sequence length="190" mass="20842">MNYKGGYPEFLSRFRKQIFSPVNTTSKKGPFDQWFFLISGEGHRDAGEISVAVCQGYAPVEKKRIAVDQFANMMLKAHKGKHQSSSVFSKALSKRVPEQIFGNLQKAGARAALSISWHDFVVLQTELELSQPGLPAEELHIPSLQSDKAIQGNIQSEGVDVALVTRGCWLPAHDAGMVRQSDKTASQGIG</sequence>
<evidence type="ECO:0000313" key="1">
    <source>
        <dbReference type="EMBL" id="AQS84895.1"/>
    </source>
</evidence>
<evidence type="ECO:0000313" key="2">
    <source>
        <dbReference type="Proteomes" id="UP000188937"/>
    </source>
</evidence>
<dbReference type="EMBL" id="CP014692">
    <property type="protein sequence ID" value="AQS84895.1"/>
    <property type="molecule type" value="Genomic_DNA"/>
</dbReference>
<gene>
    <name evidence="1" type="ORF">A0U92_09040</name>
</gene>
<accession>A0A1U9KGG0</accession>
<dbReference type="AlphaFoldDB" id="A0A1U9KGG0"/>
<reference evidence="1 2" key="1">
    <citation type="submission" date="2016-03" db="EMBL/GenBank/DDBJ databases">
        <title>Acetic acid bacteria sequencing.</title>
        <authorList>
            <person name="Brandt J."/>
            <person name="Jakob F."/>
            <person name="Vogel R.F."/>
        </authorList>
    </citation>
    <scope>NUCLEOTIDE SEQUENCE [LARGE SCALE GENOMIC DNA]</scope>
    <source>
        <strain evidence="1 2">TMW2.1153</strain>
    </source>
</reference>
<dbReference type="Proteomes" id="UP000188937">
    <property type="component" value="Chromosome"/>
</dbReference>
<protein>
    <submittedName>
        <fullName evidence="1">Uncharacterized protein</fullName>
    </submittedName>
</protein>
<proteinExistence type="predicted"/>
<dbReference type="KEGG" id="aace:A0U92_09040"/>